<proteinExistence type="predicted"/>
<dbReference type="EMBL" id="CM004481">
    <property type="protein sequence ID" value="OCT64990.1"/>
    <property type="molecule type" value="Genomic_DNA"/>
</dbReference>
<sequence length="67" mass="7786">MVWGRSKYFPGHFPEATRNKMNVLLSRPVTVMGKSTVSHSTGIIFRYSLKDADVNHREESSIFYFNF</sequence>
<evidence type="ECO:0000313" key="1">
    <source>
        <dbReference type="EMBL" id="OCT64990.1"/>
    </source>
</evidence>
<gene>
    <name evidence="1" type="ORF">XELAEV_18041231mg</name>
</gene>
<organism evidence="1 2">
    <name type="scientific">Xenopus laevis</name>
    <name type="common">African clawed frog</name>
    <dbReference type="NCBI Taxonomy" id="8355"/>
    <lineage>
        <taxon>Eukaryota</taxon>
        <taxon>Metazoa</taxon>
        <taxon>Chordata</taxon>
        <taxon>Craniata</taxon>
        <taxon>Vertebrata</taxon>
        <taxon>Euteleostomi</taxon>
        <taxon>Amphibia</taxon>
        <taxon>Batrachia</taxon>
        <taxon>Anura</taxon>
        <taxon>Pipoidea</taxon>
        <taxon>Pipidae</taxon>
        <taxon>Xenopodinae</taxon>
        <taxon>Xenopus</taxon>
        <taxon>Xenopus</taxon>
    </lineage>
</organism>
<dbReference type="Proteomes" id="UP000694892">
    <property type="component" value="Chromosome 8S"/>
</dbReference>
<name>A0A974C1S2_XENLA</name>
<protein>
    <submittedName>
        <fullName evidence="1">Uncharacterized protein</fullName>
    </submittedName>
</protein>
<evidence type="ECO:0000313" key="2">
    <source>
        <dbReference type="Proteomes" id="UP000694892"/>
    </source>
</evidence>
<accession>A0A974C1S2</accession>
<reference evidence="2" key="1">
    <citation type="journal article" date="2016" name="Nature">
        <title>Genome evolution in the allotetraploid frog Xenopus laevis.</title>
        <authorList>
            <person name="Session A.M."/>
            <person name="Uno Y."/>
            <person name="Kwon T."/>
            <person name="Chapman J.A."/>
            <person name="Toyoda A."/>
            <person name="Takahashi S."/>
            <person name="Fukui A."/>
            <person name="Hikosaka A."/>
            <person name="Suzuki A."/>
            <person name="Kondo M."/>
            <person name="van Heeringen S.J."/>
            <person name="Quigley I."/>
            <person name="Heinz S."/>
            <person name="Ogino H."/>
            <person name="Ochi H."/>
            <person name="Hellsten U."/>
            <person name="Lyons J.B."/>
            <person name="Simakov O."/>
            <person name="Putnam N."/>
            <person name="Stites J."/>
            <person name="Kuroki Y."/>
            <person name="Tanaka T."/>
            <person name="Michiue T."/>
            <person name="Watanabe M."/>
            <person name="Bogdanovic O."/>
            <person name="Lister R."/>
            <person name="Georgiou G."/>
            <person name="Paranjpe S.S."/>
            <person name="van Kruijsbergen I."/>
            <person name="Shu S."/>
            <person name="Carlson J."/>
            <person name="Kinoshita T."/>
            <person name="Ohta Y."/>
            <person name="Mawaribuchi S."/>
            <person name="Jenkins J."/>
            <person name="Grimwood J."/>
            <person name="Schmutz J."/>
            <person name="Mitros T."/>
            <person name="Mozaffari S.V."/>
            <person name="Suzuki Y."/>
            <person name="Haramoto Y."/>
            <person name="Yamamoto T.S."/>
            <person name="Takagi C."/>
            <person name="Heald R."/>
            <person name="Miller K."/>
            <person name="Haudenschild C."/>
            <person name="Kitzman J."/>
            <person name="Nakayama T."/>
            <person name="Izutsu Y."/>
            <person name="Robert J."/>
            <person name="Fortriede J."/>
            <person name="Burns K."/>
            <person name="Lotay V."/>
            <person name="Karimi K."/>
            <person name="Yasuoka Y."/>
            <person name="Dichmann D.S."/>
            <person name="Flajnik M.F."/>
            <person name="Houston D.W."/>
            <person name="Shendure J."/>
            <person name="DuPasquier L."/>
            <person name="Vize P.D."/>
            <person name="Zorn A.M."/>
            <person name="Ito M."/>
            <person name="Marcotte E.M."/>
            <person name="Wallingford J.B."/>
            <person name="Ito Y."/>
            <person name="Asashima M."/>
            <person name="Ueno N."/>
            <person name="Matsuda Y."/>
            <person name="Veenstra G.J."/>
            <person name="Fujiyama A."/>
            <person name="Harland R.M."/>
            <person name="Taira M."/>
            <person name="Rokhsar D.S."/>
        </authorList>
    </citation>
    <scope>NUCLEOTIDE SEQUENCE [LARGE SCALE GENOMIC DNA]</scope>
    <source>
        <strain evidence="2">J</strain>
    </source>
</reference>
<dbReference type="AlphaFoldDB" id="A0A974C1S2"/>